<dbReference type="SUPFAM" id="SSF81923">
    <property type="entry name" value="Double Clp-N motif"/>
    <property type="match status" value="1"/>
</dbReference>
<sequence>MHVPPEVDGVGDVQSRTPPGPEPDLIPAEPESRLSAELASVVAGARRRAVRDGDRQIDTAHLLHSLLESDPEVRAVFTDGAQVVRLLGYLVQRSIGYGLQWQGTVEDSGAVPVVRSGKETGWSPAAVLAMEVALERAERRGDARALGMDLLAGLVADAECRAVEVLGRAGVDVEVLLKRVEAGCRQYASGDHGYLGGSGQGRA</sequence>
<dbReference type="Gene3D" id="1.10.1780.10">
    <property type="entry name" value="Clp, N-terminal domain"/>
    <property type="match status" value="1"/>
</dbReference>
<dbReference type="EMBL" id="CP065959">
    <property type="protein sequence ID" value="QQC88174.1"/>
    <property type="molecule type" value="Genomic_DNA"/>
</dbReference>
<proteinExistence type="predicted"/>
<dbReference type="InterPro" id="IPR036628">
    <property type="entry name" value="Clp_N_dom_sf"/>
</dbReference>
<evidence type="ECO:0000313" key="3">
    <source>
        <dbReference type="Proteomes" id="UP000596130"/>
    </source>
</evidence>
<organism evidence="2 3">
    <name type="scientific">Streptomyces alfalfae</name>
    <dbReference type="NCBI Taxonomy" id="1642299"/>
    <lineage>
        <taxon>Bacteria</taxon>
        <taxon>Bacillati</taxon>
        <taxon>Actinomycetota</taxon>
        <taxon>Actinomycetes</taxon>
        <taxon>Kitasatosporales</taxon>
        <taxon>Streptomycetaceae</taxon>
        <taxon>Streptomyces</taxon>
    </lineage>
</organism>
<protein>
    <submittedName>
        <fullName evidence="2">Peptidase</fullName>
    </submittedName>
</protein>
<gene>
    <name evidence="2" type="ORF">I8755_06925</name>
</gene>
<feature type="region of interest" description="Disordered" evidence="1">
    <location>
        <begin position="1"/>
        <end position="29"/>
    </location>
</feature>
<evidence type="ECO:0000256" key="1">
    <source>
        <dbReference type="SAM" id="MobiDB-lite"/>
    </source>
</evidence>
<dbReference type="Proteomes" id="UP000596130">
    <property type="component" value="Chromosome"/>
</dbReference>
<dbReference type="AlphaFoldDB" id="A0A7T4TWF9"/>
<accession>A0A7T4TWF9</accession>
<evidence type="ECO:0000313" key="2">
    <source>
        <dbReference type="EMBL" id="QQC88174.1"/>
    </source>
</evidence>
<name>A0A7T4TWF9_9ACTN</name>
<reference evidence="2 3" key="1">
    <citation type="submission" date="2020-12" db="EMBL/GenBank/DDBJ databases">
        <title>Identification and biosynthesis of polyene macrolides produced by Streptomyces alfalfae Men-myco-93-63.</title>
        <authorList>
            <person name="Liu D."/>
            <person name="Li Y."/>
            <person name="Liu L."/>
            <person name="Han X."/>
            <person name="Shen F."/>
        </authorList>
    </citation>
    <scope>NUCLEOTIDE SEQUENCE [LARGE SCALE GENOMIC DNA]</scope>
    <source>
        <strain evidence="2 3">Men-myco-93-63</strain>
    </source>
</reference>